<keyword evidence="2" id="KW-0539">Nucleus</keyword>
<reference evidence="5" key="1">
    <citation type="submission" date="2016-09" db="EMBL/GenBank/DDBJ databases">
        <authorList>
            <person name="Hebert L."/>
            <person name="Moumen B."/>
        </authorList>
    </citation>
    <scope>NUCLEOTIDE SEQUENCE [LARGE SCALE GENOMIC DNA]</scope>
    <source>
        <strain evidence="5">OVI</strain>
    </source>
</reference>
<dbReference type="GO" id="GO:0003723">
    <property type="term" value="F:RNA binding"/>
    <property type="evidence" value="ECO:0007669"/>
    <property type="project" value="TreeGrafter"/>
</dbReference>
<name>A0A1G4IB11_TRYEQ</name>
<dbReference type="GeneID" id="92374589"/>
<dbReference type="Pfam" id="PF02847">
    <property type="entry name" value="MA3"/>
    <property type="match status" value="1"/>
</dbReference>
<feature type="compositionally biased region" description="Basic and acidic residues" evidence="3">
    <location>
        <begin position="119"/>
        <end position="132"/>
    </location>
</feature>
<feature type="domain" description="MI" evidence="4">
    <location>
        <begin position="511"/>
        <end position="629"/>
    </location>
</feature>
<dbReference type="VEuPathDB" id="TriTrypDB:TEOVI_000064900"/>
<dbReference type="EMBL" id="CZPT02001150">
    <property type="protein sequence ID" value="SCU69092.1"/>
    <property type="molecule type" value="Genomic_DNA"/>
</dbReference>
<feature type="compositionally biased region" description="Basic and acidic residues" evidence="3">
    <location>
        <begin position="88"/>
        <end position="111"/>
    </location>
</feature>
<dbReference type="SMART" id="SM00544">
    <property type="entry name" value="MA3"/>
    <property type="match status" value="1"/>
</dbReference>
<comment type="subcellular location">
    <subcellularLocation>
        <location evidence="1">Nucleus</location>
    </subcellularLocation>
</comment>
<sequence>MDVFSRHGNRRRPREDEMEENDYTFDRQRDRKERRRNERRAKKEMRIEAHERWVEQCRLAREQKKKRSVRVKNGSENQAATRNFSNRPLRERKVNRNAKRETSFNDAKEKSTSSQKLTMESKREAKQRDGKSVVDLAKACATTPDSTQGKYIPPSLRQKMIVQKPTNAVNEAARRIINKLTVQNVADMTRETSELFGGGVEGATRASVISSLAENMNRICLLDSGPLTPLASLPFAGLIRGLQLLHGNIVGAEVIECLAIALQQQLMDNNEAAACNGAMLLAHLYLLNAVDCVLASTFLRSVLQMGGGGSLCAAAAGLTFLRACGEKLLKEAPVEMERALNEGAPSREISQNATSRYSALLSLIKEIVAGRTRNARRSVDEEKVPLDSLLSDISTLLSGGGKTSLSSSGNKRALLRVMSTTSVLTGLSWARLIQQDKPHRWYVPETWTDTVGDGDETNDEHADDDKGGASSASGDIDERSDGDEGTVEKMEQIRLLRQQEKAISGQRLNTENKREVFKCVVNASDDLEAFTLLMHRDPSFSRLHDTFAVLLQCCYQENLYNPYYTQVVQRFCSAKPSCKNTLQFAIWDMFKTIRVEAVDVTGYLNLACLIAQLMQEGVYTLAVLRGLDLENTNRTIGLFTRILLLRLILQLPPSSLTEVFFGGNGVYAHDVKIDTSTLRENLKKVFERYFVKEEDAGKWIPHFYDVAAVGTPFDVHKQMGAVAANASGMESVDEEAQLQSFVRRIRVVYKALKGGIS</sequence>
<feature type="compositionally biased region" description="Basic residues" evidence="3">
    <location>
        <begin position="32"/>
        <end position="42"/>
    </location>
</feature>
<feature type="region of interest" description="Disordered" evidence="3">
    <location>
        <begin position="1"/>
        <end position="42"/>
    </location>
</feature>
<dbReference type="GO" id="GO:0042274">
    <property type="term" value="P:ribosomal small subunit biogenesis"/>
    <property type="evidence" value="ECO:0007669"/>
    <property type="project" value="TreeGrafter"/>
</dbReference>
<dbReference type="GO" id="GO:0005730">
    <property type="term" value="C:nucleolus"/>
    <property type="evidence" value="ECO:0007669"/>
    <property type="project" value="TreeGrafter"/>
</dbReference>
<proteinExistence type="predicted"/>
<evidence type="ECO:0000256" key="1">
    <source>
        <dbReference type="ARBA" id="ARBA00004123"/>
    </source>
</evidence>
<gene>
    <name evidence="5" type="ORF">TEOVI_000064900</name>
</gene>
<evidence type="ECO:0000256" key="2">
    <source>
        <dbReference type="ARBA" id="ARBA00023242"/>
    </source>
</evidence>
<evidence type="ECO:0000259" key="4">
    <source>
        <dbReference type="PROSITE" id="PS51366"/>
    </source>
</evidence>
<dbReference type="Proteomes" id="UP000195570">
    <property type="component" value="Unassembled WGS sequence"/>
</dbReference>
<evidence type="ECO:0000313" key="5">
    <source>
        <dbReference type="EMBL" id="SCU69092.1"/>
    </source>
</evidence>
<comment type="caution">
    <text evidence="5">The sequence shown here is derived from an EMBL/GenBank/DDBJ whole genome shotgun (WGS) entry which is preliminary data.</text>
</comment>
<protein>
    <submittedName>
        <fullName evidence="5">MA3 domain containing protein, putative</fullName>
    </submittedName>
</protein>
<feature type="region of interest" description="Disordered" evidence="3">
    <location>
        <begin position="61"/>
        <end position="132"/>
    </location>
</feature>
<organism evidence="5 6">
    <name type="scientific">Trypanosoma equiperdum</name>
    <dbReference type="NCBI Taxonomy" id="5694"/>
    <lineage>
        <taxon>Eukaryota</taxon>
        <taxon>Discoba</taxon>
        <taxon>Euglenozoa</taxon>
        <taxon>Kinetoplastea</taxon>
        <taxon>Metakinetoplastina</taxon>
        <taxon>Trypanosomatida</taxon>
        <taxon>Trypanosomatidae</taxon>
        <taxon>Trypanosoma</taxon>
    </lineage>
</organism>
<feature type="region of interest" description="Disordered" evidence="3">
    <location>
        <begin position="444"/>
        <end position="487"/>
    </location>
</feature>
<dbReference type="PANTHER" id="PTHR18034:SF4">
    <property type="entry name" value="NUCLEOLAR MIF4G DOMAIN-CONTAINING PROTEIN 1"/>
    <property type="match status" value="1"/>
</dbReference>
<dbReference type="RefSeq" id="XP_067080124.1">
    <property type="nucleotide sequence ID" value="XM_067224023.1"/>
</dbReference>
<dbReference type="InterPro" id="IPR050781">
    <property type="entry name" value="CWC22_splicing_factor"/>
</dbReference>
<feature type="compositionally biased region" description="Polar residues" evidence="3">
    <location>
        <begin position="74"/>
        <end position="86"/>
    </location>
</feature>
<evidence type="ECO:0000256" key="3">
    <source>
        <dbReference type="SAM" id="MobiDB-lite"/>
    </source>
</evidence>
<dbReference type="PROSITE" id="PS51366">
    <property type="entry name" value="MI"/>
    <property type="match status" value="1"/>
</dbReference>
<dbReference type="AlphaFoldDB" id="A0A1G4IB11"/>
<dbReference type="PANTHER" id="PTHR18034">
    <property type="entry name" value="CELL CYCLE CONTROL PROTEIN CWF22-RELATED"/>
    <property type="match status" value="1"/>
</dbReference>
<evidence type="ECO:0000313" key="6">
    <source>
        <dbReference type="Proteomes" id="UP000195570"/>
    </source>
</evidence>
<dbReference type="InterPro" id="IPR003891">
    <property type="entry name" value="Initiation_fac_eIF4g_MI"/>
</dbReference>
<dbReference type="Gene3D" id="1.25.40.180">
    <property type="match status" value="1"/>
</dbReference>
<keyword evidence="6" id="KW-1185">Reference proteome</keyword>
<accession>A0A1G4IB11</accession>